<dbReference type="OrthoDB" id="10017101at2759"/>
<feature type="domain" description="Methyltransferase" evidence="1">
    <location>
        <begin position="38"/>
        <end position="161"/>
    </location>
</feature>
<dbReference type="Pfam" id="PF13847">
    <property type="entry name" value="Methyltransf_31"/>
    <property type="match status" value="1"/>
</dbReference>
<dbReference type="GO" id="GO:0008168">
    <property type="term" value="F:methyltransferase activity"/>
    <property type="evidence" value="ECO:0007669"/>
    <property type="project" value="TreeGrafter"/>
</dbReference>
<accession>A5DZ59</accession>
<dbReference type="GeneID" id="5233484"/>
<dbReference type="OMA" id="EHTTLIC"/>
<dbReference type="STRING" id="379508.A5DZ59"/>
<dbReference type="Gene3D" id="3.40.50.150">
    <property type="entry name" value="Vaccinia Virus protein VP39"/>
    <property type="match status" value="1"/>
</dbReference>
<evidence type="ECO:0000313" key="3">
    <source>
        <dbReference type="Proteomes" id="UP000001996"/>
    </source>
</evidence>
<dbReference type="Proteomes" id="UP000001996">
    <property type="component" value="Unassembled WGS sequence"/>
</dbReference>
<reference evidence="2 3" key="1">
    <citation type="journal article" date="2009" name="Nature">
        <title>Evolution of pathogenicity and sexual reproduction in eight Candida genomes.</title>
        <authorList>
            <person name="Butler G."/>
            <person name="Rasmussen M.D."/>
            <person name="Lin M.F."/>
            <person name="Santos M.A."/>
            <person name="Sakthikumar S."/>
            <person name="Munro C.A."/>
            <person name="Rheinbay E."/>
            <person name="Grabherr M."/>
            <person name="Forche A."/>
            <person name="Reedy J.L."/>
            <person name="Agrafioti I."/>
            <person name="Arnaud M.B."/>
            <person name="Bates S."/>
            <person name="Brown A.J."/>
            <person name="Brunke S."/>
            <person name="Costanzo M.C."/>
            <person name="Fitzpatrick D.A."/>
            <person name="de Groot P.W."/>
            <person name="Harris D."/>
            <person name="Hoyer L.L."/>
            <person name="Hube B."/>
            <person name="Klis F.M."/>
            <person name="Kodira C."/>
            <person name="Lennard N."/>
            <person name="Logue M.E."/>
            <person name="Martin R."/>
            <person name="Neiman A.M."/>
            <person name="Nikolaou E."/>
            <person name="Quail M.A."/>
            <person name="Quinn J."/>
            <person name="Santos M.C."/>
            <person name="Schmitzberger F.F."/>
            <person name="Sherlock G."/>
            <person name="Shah P."/>
            <person name="Silverstein K.A."/>
            <person name="Skrzypek M.S."/>
            <person name="Soll D."/>
            <person name="Staggs R."/>
            <person name="Stansfield I."/>
            <person name="Stumpf M.P."/>
            <person name="Sudbery P.E."/>
            <person name="Srikantha T."/>
            <person name="Zeng Q."/>
            <person name="Berman J."/>
            <person name="Berriman M."/>
            <person name="Heitman J."/>
            <person name="Gow N.A."/>
            <person name="Lorenz M.C."/>
            <person name="Birren B.W."/>
            <person name="Kellis M."/>
            <person name="Cuomo C.A."/>
        </authorList>
    </citation>
    <scope>NUCLEOTIDE SEQUENCE [LARGE SCALE GENOMIC DNA]</scope>
    <source>
        <strain evidence="3">ATCC 11503 / BCRC 21390 / CBS 2605 / JCM 1781 / NBRC 1676 / NRRL YB-4239</strain>
    </source>
</reference>
<dbReference type="HOGENOM" id="CLU_057148_2_0_1"/>
<dbReference type="InParanoid" id="A5DZ59"/>
<dbReference type="EMBL" id="CH981526">
    <property type="protein sequence ID" value="EDK44467.1"/>
    <property type="molecule type" value="Genomic_DNA"/>
</dbReference>
<proteinExistence type="predicted"/>
<dbReference type="PANTHER" id="PTHR43591">
    <property type="entry name" value="METHYLTRANSFERASE"/>
    <property type="match status" value="1"/>
</dbReference>
<dbReference type="PANTHER" id="PTHR43591:SF24">
    <property type="entry name" value="2-METHOXY-6-POLYPRENYL-1,4-BENZOQUINOL METHYLASE, MITOCHONDRIAL"/>
    <property type="match status" value="1"/>
</dbReference>
<dbReference type="AlphaFoldDB" id="A5DZ59"/>
<evidence type="ECO:0000313" key="2">
    <source>
        <dbReference type="EMBL" id="EDK44467.1"/>
    </source>
</evidence>
<protein>
    <recommendedName>
        <fullName evidence="1">Methyltransferase domain-containing protein</fullName>
    </recommendedName>
</protein>
<dbReference type="eggNOG" id="KOG1269">
    <property type="taxonomic scope" value="Eukaryota"/>
</dbReference>
<dbReference type="KEGG" id="lel:PVL30_003495"/>
<evidence type="ECO:0000259" key="1">
    <source>
        <dbReference type="Pfam" id="PF13847"/>
    </source>
</evidence>
<name>A5DZ59_LODEL</name>
<dbReference type="SUPFAM" id="SSF53335">
    <property type="entry name" value="S-adenosyl-L-methionine-dependent methyltransferases"/>
    <property type="match status" value="1"/>
</dbReference>
<sequence length="277" mass="31316">MTEEQAYYKNGFQDSIADTHSWRTVENSSKFTLSVLQPDFKVLDVGSGPGTITVDFAKNYLTGKDGFIIGIEPTQELIDRSNSYKEEVAPELTNIQFQIGSVYKIPFDDNTFDLVHAHQVILHLHDPILALQELKRVTKPGGYVCVKDVDIESAIVTPEKYEVLKQFRLLKAQASKSTDVRAGRKLREKALKAGYEPTNIVTSMSYWLIGDDPKMKQSRAALTKNRVENGGEDVFPNDEVKNLSAKKMTLELIDEWEHDDSAMFAVTNFEIIYTKPM</sequence>
<keyword evidence="3" id="KW-1185">Reference proteome</keyword>
<dbReference type="InterPro" id="IPR029063">
    <property type="entry name" value="SAM-dependent_MTases_sf"/>
</dbReference>
<gene>
    <name evidence="2" type="ORF">LELG_02646</name>
</gene>
<organism evidence="2 3">
    <name type="scientific">Lodderomyces elongisporus (strain ATCC 11503 / CBS 2605 / JCM 1781 / NBRC 1676 / NRRL YB-4239)</name>
    <name type="common">Yeast</name>
    <name type="synonym">Saccharomyces elongisporus</name>
    <dbReference type="NCBI Taxonomy" id="379508"/>
    <lineage>
        <taxon>Eukaryota</taxon>
        <taxon>Fungi</taxon>
        <taxon>Dikarya</taxon>
        <taxon>Ascomycota</taxon>
        <taxon>Saccharomycotina</taxon>
        <taxon>Pichiomycetes</taxon>
        <taxon>Debaryomycetaceae</taxon>
        <taxon>Candida/Lodderomyces clade</taxon>
        <taxon>Lodderomyces</taxon>
    </lineage>
</organism>
<dbReference type="InterPro" id="IPR025714">
    <property type="entry name" value="Methyltranfer_dom"/>
</dbReference>
<dbReference type="VEuPathDB" id="FungiDB:LELG_02646"/>
<dbReference type="CDD" id="cd02440">
    <property type="entry name" value="AdoMet_MTases"/>
    <property type="match status" value="1"/>
</dbReference>